<evidence type="ECO:0000313" key="3">
    <source>
        <dbReference type="EMBL" id="KAH7573693.1"/>
    </source>
</evidence>
<feature type="transmembrane region" description="Helical" evidence="1">
    <location>
        <begin position="459"/>
        <end position="480"/>
    </location>
</feature>
<dbReference type="Gene3D" id="1.25.40.20">
    <property type="entry name" value="Ankyrin repeat-containing domain"/>
    <property type="match status" value="2"/>
</dbReference>
<accession>A0ABQ8IAM3</accession>
<feature type="transmembrane region" description="Helical" evidence="1">
    <location>
        <begin position="542"/>
        <end position="568"/>
    </location>
</feature>
<keyword evidence="4" id="KW-1185">Reference proteome</keyword>
<dbReference type="PANTHER" id="PTHR24177:SF356">
    <property type="entry name" value="ANKYRIN REPEAT PLANT-LIKE PROTEIN"/>
    <property type="match status" value="1"/>
</dbReference>
<dbReference type="InterPro" id="IPR012348">
    <property type="entry name" value="RNR-like"/>
</dbReference>
<dbReference type="SUPFAM" id="SSF48403">
    <property type="entry name" value="Ankyrin repeat"/>
    <property type="match status" value="1"/>
</dbReference>
<comment type="caution">
    <text evidence="3">The sequence shown here is derived from an EMBL/GenBank/DDBJ whole genome shotgun (WGS) entry which is preliminary data.</text>
</comment>
<dbReference type="InterPro" id="IPR009078">
    <property type="entry name" value="Ferritin-like_SF"/>
</dbReference>
<protein>
    <recommendedName>
        <fullName evidence="2">PGG domain-containing protein</fullName>
    </recommendedName>
</protein>
<name>A0ABQ8IAM3_9ROSI</name>
<evidence type="ECO:0000313" key="4">
    <source>
        <dbReference type="Proteomes" id="UP000827721"/>
    </source>
</evidence>
<reference evidence="3 4" key="1">
    <citation type="submission" date="2021-02" db="EMBL/GenBank/DDBJ databases">
        <title>Plant Genome Project.</title>
        <authorList>
            <person name="Zhang R.-G."/>
        </authorList>
    </citation>
    <scope>NUCLEOTIDE SEQUENCE [LARGE SCALE GENOMIC DNA]</scope>
    <source>
        <tissue evidence="3">Leaves</tissue>
    </source>
</reference>
<dbReference type="Gene3D" id="1.10.620.20">
    <property type="entry name" value="Ribonucleotide Reductase, subunit A"/>
    <property type="match status" value="1"/>
</dbReference>
<keyword evidence="1" id="KW-0472">Membrane</keyword>
<dbReference type="InterPro" id="IPR002110">
    <property type="entry name" value="Ankyrin_rpt"/>
</dbReference>
<keyword evidence="1" id="KW-1133">Transmembrane helix</keyword>
<proteinExistence type="predicted"/>
<evidence type="ECO:0000256" key="1">
    <source>
        <dbReference type="SAM" id="Phobius"/>
    </source>
</evidence>
<sequence length="629" mass="70747">MPGLTFSNELISRDEGLHCDFACLLYRQYFWRRKMASTAEISAAGAHTVELSDLMNTGASSSQVPEDEDHNLLGDEERYHRICVPLHRAALEGDWRGAERLLSGDAALMLRMPITKELETALHIATGARQIGFAREIIQLMEPRDLSLRDRKGNTAFCIAAAIGSVEIATAILEKYQRVATIKGGDDKTPLYMAVLFGQKEMAILLYARTITCLGAHDRRELFFKSIQTDLYGIALKLLHGYPELALSRDYNHETALHLLAGKPSSQFIQGTKFTRRGELTLTPALQLLRNLWVLILQRQGMDFETILRFPSNLLFKAAKLGNYPFLDELIRPYPSLVHELDENGRTFFHVAILHRQTSVFNLIHKIGFHKEMLATYVDRDNDNMLHLAAKYPDPPPANSLSSAALEMQRELIIFEEVGKLMQPSLREAKNACGQTPQELFAMEHRRLVQSGAKWMKNIASSCMVVATLIATVVFAAAFTVPGGNDDKTGAPTLLKKTCFLLFAISDAIALSSSSFSILMFLSIIISGFTQTDFHRSLPLKLMIGLLALLTSMISMMVTFNSAFFLVYHDKSNFVPIFTLIFVSVPITLFVMLQYPLLRDIFLLTRRSGFLHISFDIWFRSSLCFMLAK</sequence>
<feature type="transmembrane region" description="Helical" evidence="1">
    <location>
        <begin position="574"/>
        <end position="598"/>
    </location>
</feature>
<feature type="domain" description="PGG" evidence="2">
    <location>
        <begin position="454"/>
        <end position="566"/>
    </location>
</feature>
<gene>
    <name evidence="3" type="ORF">JRO89_XS03G0193600</name>
</gene>
<dbReference type="EMBL" id="JAFEMO010000003">
    <property type="protein sequence ID" value="KAH7573693.1"/>
    <property type="molecule type" value="Genomic_DNA"/>
</dbReference>
<organism evidence="3 4">
    <name type="scientific">Xanthoceras sorbifolium</name>
    <dbReference type="NCBI Taxonomy" id="99658"/>
    <lineage>
        <taxon>Eukaryota</taxon>
        <taxon>Viridiplantae</taxon>
        <taxon>Streptophyta</taxon>
        <taxon>Embryophyta</taxon>
        <taxon>Tracheophyta</taxon>
        <taxon>Spermatophyta</taxon>
        <taxon>Magnoliopsida</taxon>
        <taxon>eudicotyledons</taxon>
        <taxon>Gunneridae</taxon>
        <taxon>Pentapetalae</taxon>
        <taxon>rosids</taxon>
        <taxon>malvids</taxon>
        <taxon>Sapindales</taxon>
        <taxon>Sapindaceae</taxon>
        <taxon>Xanthoceroideae</taxon>
        <taxon>Xanthoceras</taxon>
    </lineage>
</organism>
<dbReference type="InterPro" id="IPR036770">
    <property type="entry name" value="Ankyrin_rpt-contain_sf"/>
</dbReference>
<dbReference type="Pfam" id="PF13962">
    <property type="entry name" value="PGG"/>
    <property type="match status" value="1"/>
</dbReference>
<dbReference type="SMART" id="SM00248">
    <property type="entry name" value="ANK"/>
    <property type="match status" value="6"/>
</dbReference>
<evidence type="ECO:0000259" key="2">
    <source>
        <dbReference type="Pfam" id="PF13962"/>
    </source>
</evidence>
<dbReference type="SUPFAM" id="SSF47240">
    <property type="entry name" value="Ferritin-like"/>
    <property type="match status" value="1"/>
</dbReference>
<keyword evidence="1" id="KW-0812">Transmembrane</keyword>
<dbReference type="PANTHER" id="PTHR24177">
    <property type="entry name" value="CASKIN"/>
    <property type="match status" value="1"/>
</dbReference>
<dbReference type="Proteomes" id="UP000827721">
    <property type="component" value="Unassembled WGS sequence"/>
</dbReference>
<feature type="transmembrane region" description="Helical" evidence="1">
    <location>
        <begin position="500"/>
        <end position="530"/>
    </location>
</feature>
<dbReference type="InterPro" id="IPR026961">
    <property type="entry name" value="PGG_dom"/>
</dbReference>